<name>A0A0B0MEK0_GOSAR</name>
<evidence type="ECO:0000313" key="1">
    <source>
        <dbReference type="EMBL" id="KHF99224.1"/>
    </source>
</evidence>
<evidence type="ECO:0000313" key="2">
    <source>
        <dbReference type="Proteomes" id="UP000032142"/>
    </source>
</evidence>
<dbReference type="EMBL" id="JRRC01069206">
    <property type="protein sequence ID" value="KHF99224.1"/>
    <property type="molecule type" value="Genomic_DNA"/>
</dbReference>
<keyword evidence="2" id="KW-1185">Reference proteome</keyword>
<dbReference type="AlphaFoldDB" id="A0A0B0MEK0"/>
<proteinExistence type="predicted"/>
<organism evidence="1 2">
    <name type="scientific">Gossypium arboreum</name>
    <name type="common">Tree cotton</name>
    <name type="synonym">Gossypium nanking</name>
    <dbReference type="NCBI Taxonomy" id="29729"/>
    <lineage>
        <taxon>Eukaryota</taxon>
        <taxon>Viridiplantae</taxon>
        <taxon>Streptophyta</taxon>
        <taxon>Embryophyta</taxon>
        <taxon>Tracheophyta</taxon>
        <taxon>Spermatophyta</taxon>
        <taxon>Magnoliopsida</taxon>
        <taxon>eudicotyledons</taxon>
        <taxon>Gunneridae</taxon>
        <taxon>Pentapetalae</taxon>
        <taxon>rosids</taxon>
        <taxon>malvids</taxon>
        <taxon>Malvales</taxon>
        <taxon>Malvaceae</taxon>
        <taxon>Malvoideae</taxon>
        <taxon>Gossypium</taxon>
    </lineage>
</organism>
<gene>
    <name evidence="1" type="ORF">F383_38277</name>
</gene>
<accession>A0A0B0MEK0</accession>
<sequence length="49" mass="5641">MCLLQIVLGPQSSVIGFSCSICHPRFFRINLLCHKNFGEKHQKELIQLI</sequence>
<dbReference type="Proteomes" id="UP000032142">
    <property type="component" value="Unassembled WGS sequence"/>
</dbReference>
<comment type="caution">
    <text evidence="1">The sequence shown here is derived from an EMBL/GenBank/DDBJ whole genome shotgun (WGS) entry which is preliminary data.</text>
</comment>
<reference evidence="2" key="1">
    <citation type="submission" date="2014-09" db="EMBL/GenBank/DDBJ databases">
        <authorList>
            <person name="Mudge J."/>
            <person name="Ramaraj T."/>
            <person name="Lindquist I.E."/>
            <person name="Bharti A.K."/>
            <person name="Sundararajan A."/>
            <person name="Cameron C.T."/>
            <person name="Woodward J.E."/>
            <person name="May G.D."/>
            <person name="Brubaker C."/>
            <person name="Broadhvest J."/>
            <person name="Wilkins T.A."/>
        </authorList>
    </citation>
    <scope>NUCLEOTIDE SEQUENCE</scope>
    <source>
        <strain evidence="2">cv. AKA8401</strain>
    </source>
</reference>
<protein>
    <submittedName>
        <fullName evidence="1">Putative zinc finger and SCAN domain-containing 5D</fullName>
    </submittedName>
</protein>